<feature type="repeat" description="TPR" evidence="1">
    <location>
        <begin position="765"/>
        <end position="798"/>
    </location>
</feature>
<feature type="compositionally biased region" description="Low complexity" evidence="3">
    <location>
        <begin position="1008"/>
        <end position="1030"/>
    </location>
</feature>
<keyword evidence="1" id="KW-0802">TPR repeat</keyword>
<feature type="compositionally biased region" description="Low complexity" evidence="3">
    <location>
        <begin position="126"/>
        <end position="137"/>
    </location>
</feature>
<dbReference type="Proteomes" id="UP001150569">
    <property type="component" value="Unassembled WGS sequence"/>
</dbReference>
<evidence type="ECO:0000256" key="2">
    <source>
        <dbReference type="SAM" id="Coils"/>
    </source>
</evidence>
<accession>A0A9W7ZRE8</accession>
<feature type="region of interest" description="Disordered" evidence="3">
    <location>
        <begin position="48"/>
        <end position="173"/>
    </location>
</feature>
<feature type="region of interest" description="Disordered" evidence="3">
    <location>
        <begin position="691"/>
        <end position="719"/>
    </location>
</feature>
<dbReference type="GO" id="GO:0005737">
    <property type="term" value="C:cytoplasm"/>
    <property type="evidence" value="ECO:0007669"/>
    <property type="project" value="TreeGrafter"/>
</dbReference>
<sequence length="1166" mass="124401">MEDLSDLIWKDQPVKPLSRRGSDVGASLSALAAQRKSPAFGVNLRAASPLNTLGRASPAEPTRRSSLVPGVGMAKSASSPKTLDASAGLNRPAANGGGTFWKTFDTSPPKGTTSGLRGATASRGSTPNLAAAQASPASRPPPSNTSTANGDPFDQLLGLTPPKPSGSPTLASLNAGIINPVTGKKMSLVELERKKIEERLQNKKSLESQWDLNFLDGKSSRPSSGAATATGKITSPAAKGVPIASTAGFNPQAASPLLSIPSRAPPTIPASLSPALSARATPTATTPNASLRALDPFDMTPIDEALSAGSPLPAWQSSPIPAVQRQSSNPLGILAEPVANGPNTTKGGNGGGAGIDAALGIGTPIPAEVLGRTGSPIPMFDSDDDAADWASPTASHGSRPDTALDGAIAQLAAEGFTADQARTALAMTTSGRDVAQALEFLQQDRQAERSRRSAAPTSAARYRYQDSDDDNSVYIPAGRRQQRGRLADRVSTKAAVDGDDDGDDQVGGANLSDGSSGVYHPHNLRPSAMGGRAPPQGSHPGADESSPELGQQFQVHKERIMASANELGSTVFTKASSLFQMGKSRIQRTIEELQQQGEDTGENTAPRWMASNGPYAPQFSDEEEVAPARPPRQTRLSSSPSIWPQSIAPKFDQGRRASLAAFSSTSSRSSSDGIEDFEVAQRQEAALRARKEAYYREQAQKQQQRAATQTSSEHRPRFDRLPELHVPDSIRAKPASARPATPASLYLTAPDRPPVRASMDQVLTAYLYKAEGNRQFKLGQFSEANTWYTRAIESLPDAHALRVPLHNNRAATNLKIGDHRQAIADCDVILEGSDVTAVSEGGVARSAGQKRALECGWYWWGRNVPATVSGPGDTSTLATAAGWRRAAQASHSKVALALPFTLPETTDGDPFPATADDLAYSLLDQRMKALQRKAASLESAEKFHEALAMWQQVAQEIRLSIYSSSTETHMTPLAAPVLTKTRTAAQDGVRRCEQSIRMATEGVAKAQRPTPVRPSTAAAPRAPARASATPDLNPFRAPEAAAPDSARVQEIRQREREQQLEDQQRHQLKDVIDARVNIWRQGKETNLRALLASLDTLLWPELGWVKCGLHELVSNAKVKRAYLKAISKVHPDKLKPNESIEHRMLANSVFSTLNDSWLIFKTQNNL</sequence>
<feature type="region of interest" description="Disordered" evidence="3">
    <location>
        <begin position="271"/>
        <end position="291"/>
    </location>
</feature>
<dbReference type="GO" id="GO:0072318">
    <property type="term" value="P:clathrin coat disassembly"/>
    <property type="evidence" value="ECO:0007669"/>
    <property type="project" value="TreeGrafter"/>
</dbReference>
<dbReference type="InterPro" id="IPR036869">
    <property type="entry name" value="J_dom_sf"/>
</dbReference>
<keyword evidence="2" id="KW-0175">Coiled coil</keyword>
<dbReference type="InterPro" id="IPR001623">
    <property type="entry name" value="DnaJ_domain"/>
</dbReference>
<dbReference type="AlphaFoldDB" id="A0A9W7ZRE8"/>
<dbReference type="CDD" id="cd06257">
    <property type="entry name" value="DnaJ"/>
    <property type="match status" value="1"/>
</dbReference>
<dbReference type="Gene3D" id="1.25.40.10">
    <property type="entry name" value="Tetratricopeptide repeat domain"/>
    <property type="match status" value="1"/>
</dbReference>
<dbReference type="InterPro" id="IPR011990">
    <property type="entry name" value="TPR-like_helical_dom_sf"/>
</dbReference>
<feature type="region of interest" description="Disordered" evidence="3">
    <location>
        <begin position="369"/>
        <end position="402"/>
    </location>
</feature>
<feature type="region of interest" description="Disordered" evidence="3">
    <location>
        <begin position="1001"/>
        <end position="1046"/>
    </location>
</feature>
<evidence type="ECO:0000256" key="3">
    <source>
        <dbReference type="SAM" id="MobiDB-lite"/>
    </source>
</evidence>
<evidence type="ECO:0000313" key="4">
    <source>
        <dbReference type="EMBL" id="KAJ1915035.1"/>
    </source>
</evidence>
<feature type="compositionally biased region" description="Polar residues" evidence="3">
    <location>
        <begin position="104"/>
        <end position="115"/>
    </location>
</feature>
<feature type="compositionally biased region" description="Polar residues" evidence="3">
    <location>
        <begin position="634"/>
        <end position="644"/>
    </location>
</feature>
<gene>
    <name evidence="4" type="primary">SWA2_1</name>
    <name evidence="4" type="ORF">IWQ60_008585</name>
</gene>
<dbReference type="Gene3D" id="1.10.8.10">
    <property type="entry name" value="DNA helicase RuvA subunit, C-terminal domain"/>
    <property type="match status" value="1"/>
</dbReference>
<feature type="compositionally biased region" description="Low complexity" evidence="3">
    <location>
        <begin position="700"/>
        <end position="710"/>
    </location>
</feature>
<feature type="region of interest" description="Disordered" evidence="3">
    <location>
        <begin position="1"/>
        <end position="25"/>
    </location>
</feature>
<evidence type="ECO:0000313" key="5">
    <source>
        <dbReference type="Proteomes" id="UP001150569"/>
    </source>
</evidence>
<dbReference type="GO" id="GO:0031982">
    <property type="term" value="C:vesicle"/>
    <property type="evidence" value="ECO:0007669"/>
    <property type="project" value="TreeGrafter"/>
</dbReference>
<feature type="compositionally biased region" description="Low complexity" evidence="3">
    <location>
        <begin position="453"/>
        <end position="462"/>
    </location>
</feature>
<dbReference type="InterPro" id="IPR019734">
    <property type="entry name" value="TPR_rpt"/>
</dbReference>
<dbReference type="PANTHER" id="PTHR23172:SF19">
    <property type="entry name" value="J DOMAIN-CONTAINING PROTEIN"/>
    <property type="match status" value="1"/>
</dbReference>
<comment type="caution">
    <text evidence="4">The sequence shown here is derived from an EMBL/GenBank/DDBJ whole genome shotgun (WGS) entry which is preliminary data.</text>
</comment>
<dbReference type="GO" id="GO:0072583">
    <property type="term" value="P:clathrin-dependent endocytosis"/>
    <property type="evidence" value="ECO:0007669"/>
    <property type="project" value="TreeGrafter"/>
</dbReference>
<dbReference type="SUPFAM" id="SSF48452">
    <property type="entry name" value="TPR-like"/>
    <property type="match status" value="1"/>
</dbReference>
<reference evidence="4" key="1">
    <citation type="submission" date="2022-07" db="EMBL/GenBank/DDBJ databases">
        <title>Phylogenomic reconstructions and comparative analyses of Kickxellomycotina fungi.</title>
        <authorList>
            <person name="Reynolds N.K."/>
            <person name="Stajich J.E."/>
            <person name="Barry K."/>
            <person name="Grigoriev I.V."/>
            <person name="Crous P."/>
            <person name="Smith M.E."/>
        </authorList>
    </citation>
    <scope>NUCLEOTIDE SEQUENCE</scope>
    <source>
        <strain evidence="4">RSA 861</strain>
    </source>
</reference>
<dbReference type="OrthoDB" id="1717591at2759"/>
<dbReference type="PROSITE" id="PS50005">
    <property type="entry name" value="TPR"/>
    <property type="match status" value="1"/>
</dbReference>
<dbReference type="FunFam" id="1.10.287.110:FF:000002">
    <property type="entry name" value="putative tyrosine-protein phosphatase auxilin isoform X2"/>
    <property type="match status" value="1"/>
</dbReference>
<dbReference type="PANTHER" id="PTHR23172">
    <property type="entry name" value="AUXILIN/CYCLIN G-ASSOCIATED KINASE-RELATED"/>
    <property type="match status" value="1"/>
</dbReference>
<proteinExistence type="predicted"/>
<name>A0A9W7ZRE8_9FUNG</name>
<dbReference type="SUPFAM" id="SSF46565">
    <property type="entry name" value="Chaperone J-domain"/>
    <property type="match status" value="1"/>
</dbReference>
<dbReference type="EMBL" id="JANBPT010000652">
    <property type="protein sequence ID" value="KAJ1915035.1"/>
    <property type="molecule type" value="Genomic_DNA"/>
</dbReference>
<feature type="coiled-coil region" evidence="2">
    <location>
        <begin position="920"/>
        <end position="947"/>
    </location>
</feature>
<protein>
    <submittedName>
        <fullName evidence="4">Auxilin-like clathrin-binding protein required for normal clathrin function</fullName>
    </submittedName>
</protein>
<dbReference type="GO" id="GO:0030276">
    <property type="term" value="F:clathrin binding"/>
    <property type="evidence" value="ECO:0007669"/>
    <property type="project" value="TreeGrafter"/>
</dbReference>
<feature type="region of interest" description="Disordered" evidence="3">
    <location>
        <begin position="444"/>
        <end position="549"/>
    </location>
</feature>
<feature type="region of interest" description="Disordered" evidence="3">
    <location>
        <begin position="596"/>
        <end position="650"/>
    </location>
</feature>
<dbReference type="Gene3D" id="1.10.287.110">
    <property type="entry name" value="DnaJ domain"/>
    <property type="match status" value="1"/>
</dbReference>
<organism evidence="4 5">
    <name type="scientific">Tieghemiomyces parasiticus</name>
    <dbReference type="NCBI Taxonomy" id="78921"/>
    <lineage>
        <taxon>Eukaryota</taxon>
        <taxon>Fungi</taxon>
        <taxon>Fungi incertae sedis</taxon>
        <taxon>Zoopagomycota</taxon>
        <taxon>Kickxellomycotina</taxon>
        <taxon>Dimargaritomycetes</taxon>
        <taxon>Dimargaritales</taxon>
        <taxon>Dimargaritaceae</taxon>
        <taxon>Tieghemiomyces</taxon>
    </lineage>
</organism>
<evidence type="ECO:0000256" key="1">
    <source>
        <dbReference type="PROSITE-ProRule" id="PRU00339"/>
    </source>
</evidence>
<feature type="compositionally biased region" description="Low complexity" evidence="3">
    <location>
        <begin position="271"/>
        <end position="290"/>
    </location>
</feature>
<keyword evidence="5" id="KW-1185">Reference proteome</keyword>